<feature type="non-terminal residue" evidence="2">
    <location>
        <position position="249"/>
    </location>
</feature>
<keyword evidence="1" id="KW-1133">Transmembrane helix</keyword>
<dbReference type="SUPFAM" id="SSF82171">
    <property type="entry name" value="DPP6 N-terminal domain-like"/>
    <property type="match status" value="1"/>
</dbReference>
<dbReference type="Pfam" id="PF07676">
    <property type="entry name" value="PD40"/>
    <property type="match status" value="1"/>
</dbReference>
<dbReference type="Gene3D" id="2.120.10.30">
    <property type="entry name" value="TolB, C-terminal domain"/>
    <property type="match status" value="1"/>
</dbReference>
<gene>
    <name evidence="2" type="ORF">METZ01_LOCUS463232</name>
</gene>
<organism evidence="2">
    <name type="scientific">marine metagenome</name>
    <dbReference type="NCBI Taxonomy" id="408172"/>
    <lineage>
        <taxon>unclassified sequences</taxon>
        <taxon>metagenomes</taxon>
        <taxon>ecological metagenomes</taxon>
    </lineage>
</organism>
<reference evidence="2" key="1">
    <citation type="submission" date="2018-05" db="EMBL/GenBank/DDBJ databases">
        <authorList>
            <person name="Lanie J.A."/>
            <person name="Ng W.-L."/>
            <person name="Kazmierczak K.M."/>
            <person name="Andrzejewski T.M."/>
            <person name="Davidsen T.M."/>
            <person name="Wayne K.J."/>
            <person name="Tettelin H."/>
            <person name="Glass J.I."/>
            <person name="Rusch D."/>
            <person name="Podicherti R."/>
            <person name="Tsui H.-C.T."/>
            <person name="Winkler M.E."/>
        </authorList>
    </citation>
    <scope>NUCLEOTIDE SEQUENCE</scope>
</reference>
<dbReference type="InterPro" id="IPR011042">
    <property type="entry name" value="6-blade_b-propeller_TolB-like"/>
</dbReference>
<proteinExistence type="predicted"/>
<keyword evidence="1" id="KW-0812">Transmembrane</keyword>
<keyword evidence="1" id="KW-0472">Membrane</keyword>
<name>A0A383ATA7_9ZZZZ</name>
<dbReference type="InterPro" id="IPR011659">
    <property type="entry name" value="WD40"/>
</dbReference>
<feature type="non-terminal residue" evidence="2">
    <location>
        <position position="1"/>
    </location>
</feature>
<accession>A0A383ATA7</accession>
<protein>
    <submittedName>
        <fullName evidence="2">Uncharacterized protein</fullName>
    </submittedName>
</protein>
<dbReference type="AlphaFoldDB" id="A0A383ATA7"/>
<evidence type="ECO:0000256" key="1">
    <source>
        <dbReference type="SAM" id="Phobius"/>
    </source>
</evidence>
<dbReference type="EMBL" id="UINC01194337">
    <property type="protein sequence ID" value="SVE10378.1"/>
    <property type="molecule type" value="Genomic_DNA"/>
</dbReference>
<evidence type="ECO:0000313" key="2">
    <source>
        <dbReference type="EMBL" id="SVE10378.1"/>
    </source>
</evidence>
<feature type="transmembrane region" description="Helical" evidence="1">
    <location>
        <begin position="20"/>
        <end position="38"/>
    </location>
</feature>
<sequence>DWKAQARAAWLSFAADKRRLWIAGSLGVALLVLLVWGLTRPNAYVDGVGVRQDPEWVELRDVVWEKPSHVVPDLNVSEDFYDPTVSADNLSLIFVKGRPQEGADLWTMDWNGSAWANPRPIDSLNTEFAESGPDLSSDGEVLYFSSDREGGLGGFDLWLSLRGEDGEWGDPLNLGPNVNSAFNEYDPADHDLSNRLYFSSNRPRRSLTEEEKDVWKGTVRERHFEADDYDLFSAPFAEAGEGAVGELAF</sequence>